<keyword evidence="12" id="KW-0902">Two-component regulatory system</keyword>
<dbReference type="SMART" id="SM00387">
    <property type="entry name" value="HATPase_c"/>
    <property type="match status" value="1"/>
</dbReference>
<evidence type="ECO:0000256" key="12">
    <source>
        <dbReference type="ARBA" id="ARBA00023012"/>
    </source>
</evidence>
<dbReference type="CDD" id="cd16917">
    <property type="entry name" value="HATPase_UhpB-NarQ-NarX-like"/>
    <property type="match status" value="1"/>
</dbReference>
<evidence type="ECO:0000256" key="4">
    <source>
        <dbReference type="ARBA" id="ARBA00012438"/>
    </source>
</evidence>
<dbReference type="EMBL" id="FNDI01000018">
    <property type="protein sequence ID" value="SDI50275.1"/>
    <property type="molecule type" value="Genomic_DNA"/>
</dbReference>
<dbReference type="GO" id="GO:0005737">
    <property type="term" value="C:cytoplasm"/>
    <property type="evidence" value="ECO:0007669"/>
    <property type="project" value="UniProtKB-SubCell"/>
</dbReference>
<evidence type="ECO:0000256" key="2">
    <source>
        <dbReference type="ARBA" id="ARBA00001966"/>
    </source>
</evidence>
<keyword evidence="18" id="KW-1185">Reference proteome</keyword>
<dbReference type="PROSITE" id="PS50109">
    <property type="entry name" value="HIS_KIN"/>
    <property type="match status" value="1"/>
</dbReference>
<evidence type="ECO:0000256" key="6">
    <source>
        <dbReference type="ARBA" id="ARBA00022485"/>
    </source>
</evidence>
<evidence type="ECO:0000256" key="14">
    <source>
        <dbReference type="ARBA" id="ARBA00024827"/>
    </source>
</evidence>
<dbReference type="Pfam" id="PF02518">
    <property type="entry name" value="HATPase_c"/>
    <property type="match status" value="1"/>
</dbReference>
<dbReference type="InterPro" id="IPR036890">
    <property type="entry name" value="HATPase_C_sf"/>
</dbReference>
<dbReference type="InterPro" id="IPR050482">
    <property type="entry name" value="Sensor_HK_TwoCompSys"/>
</dbReference>
<dbReference type="InterPro" id="IPR003594">
    <property type="entry name" value="HATPase_dom"/>
</dbReference>
<sequence length="256" mass="28338">MPGMVGRAAFDSSGKEGGAFVEDLTERKEAEHRLHKSYERLRELTSHLETAREDERKHIAREMHDELGQHLTALRLRASMLRMQLGDDRPELVEQTQGLISLVDETMQVVRGVIASLHPAVLATGIAAALEWLAAEFNRNGHTVCRLHLQDENIDVREDRTVVLFRLAQEALTNVARHAAANEVTITLERTPDACLLEVCDNGQGFDVLATRKRSFGLAGMEERVQMLGGQINIISSPGAGTTIIVRLPDRPAVPT</sequence>
<keyword evidence="6" id="KW-0004">4Fe-4S</keyword>
<keyword evidence="9" id="KW-0479">Metal-binding</keyword>
<dbReference type="EC" id="2.7.13.3" evidence="4"/>
<dbReference type="PANTHER" id="PTHR24421:SF59">
    <property type="entry name" value="OXYGEN SENSOR HISTIDINE KINASE NREB"/>
    <property type="match status" value="1"/>
</dbReference>
<evidence type="ECO:0000256" key="7">
    <source>
        <dbReference type="ARBA" id="ARBA00022490"/>
    </source>
</evidence>
<reference evidence="17" key="1">
    <citation type="submission" date="2016-10" db="EMBL/GenBank/DDBJ databases">
        <authorList>
            <person name="Varghese N."/>
            <person name="Submissions S."/>
        </authorList>
    </citation>
    <scope>NUCLEOTIDE SEQUENCE [LARGE SCALE GENOMIC DNA]</scope>
    <source>
        <strain evidence="17">YR281</strain>
    </source>
</reference>
<comment type="function">
    <text evidence="14">Member of the two-component regulatory system NreB/NreC involved in the control of dissimilatory nitrate/nitrite reduction in response to oxygen. NreB functions as a direct oxygen sensor histidine kinase which is autophosphorylated, in the absence of oxygen, probably at the conserved histidine residue, and transfers its phosphate group probably to a conserved aspartate residue of NreC. NreB/NreC activates the expression of the nitrate (narGHJI) and nitrite (nir) reductase operons, as well as the putative nitrate transporter gene narT.</text>
</comment>
<dbReference type="GO" id="GO:0046983">
    <property type="term" value="F:protein dimerization activity"/>
    <property type="evidence" value="ECO:0007669"/>
    <property type="project" value="InterPro"/>
</dbReference>
<dbReference type="GO" id="GO:0051539">
    <property type="term" value="F:4 iron, 4 sulfur cluster binding"/>
    <property type="evidence" value="ECO:0007669"/>
    <property type="project" value="UniProtKB-KW"/>
</dbReference>
<protein>
    <recommendedName>
        <fullName evidence="5">Oxygen sensor histidine kinase NreB</fullName>
        <ecNumber evidence="4">2.7.13.3</ecNumber>
    </recommendedName>
    <alternativeName>
        <fullName evidence="15">Nitrogen regulation protein B</fullName>
    </alternativeName>
</protein>
<comment type="catalytic activity">
    <reaction evidence="1">
        <text>ATP + protein L-histidine = ADP + protein N-phospho-L-histidine.</text>
        <dbReference type="EC" id="2.7.13.3"/>
    </reaction>
</comment>
<feature type="domain" description="Histidine kinase" evidence="16">
    <location>
        <begin position="62"/>
        <end position="252"/>
    </location>
</feature>
<keyword evidence="10" id="KW-0418">Kinase</keyword>
<comment type="subcellular location">
    <subcellularLocation>
        <location evidence="3">Cytoplasm</location>
    </subcellularLocation>
</comment>
<evidence type="ECO:0000313" key="17">
    <source>
        <dbReference type="EMBL" id="SDI50275.1"/>
    </source>
</evidence>
<evidence type="ECO:0000256" key="10">
    <source>
        <dbReference type="ARBA" id="ARBA00022777"/>
    </source>
</evidence>
<dbReference type="PRINTS" id="PR00344">
    <property type="entry name" value="BCTRLSENSOR"/>
</dbReference>
<keyword evidence="13" id="KW-0411">Iron-sulfur</keyword>
<organism evidence="17 18">
    <name type="scientific">Paraburkholderia steynii</name>
    <dbReference type="NCBI Taxonomy" id="1245441"/>
    <lineage>
        <taxon>Bacteria</taxon>
        <taxon>Pseudomonadati</taxon>
        <taxon>Pseudomonadota</taxon>
        <taxon>Betaproteobacteria</taxon>
        <taxon>Burkholderiales</taxon>
        <taxon>Burkholderiaceae</taxon>
        <taxon>Paraburkholderia</taxon>
    </lineage>
</organism>
<evidence type="ECO:0000259" key="16">
    <source>
        <dbReference type="PROSITE" id="PS50109"/>
    </source>
</evidence>
<dbReference type="Gene3D" id="1.20.5.1930">
    <property type="match status" value="1"/>
</dbReference>
<evidence type="ECO:0000256" key="3">
    <source>
        <dbReference type="ARBA" id="ARBA00004496"/>
    </source>
</evidence>
<accession>A0A7Z7BDM6</accession>
<evidence type="ECO:0000256" key="13">
    <source>
        <dbReference type="ARBA" id="ARBA00023014"/>
    </source>
</evidence>
<name>A0A7Z7BDM6_9BURK</name>
<dbReference type="Gene3D" id="3.30.565.10">
    <property type="entry name" value="Histidine kinase-like ATPase, C-terminal domain"/>
    <property type="match status" value="1"/>
</dbReference>
<dbReference type="InterPro" id="IPR011712">
    <property type="entry name" value="Sig_transdc_His_kin_sub3_dim/P"/>
</dbReference>
<keyword evidence="8" id="KW-0808">Transferase</keyword>
<dbReference type="Pfam" id="PF07730">
    <property type="entry name" value="HisKA_3"/>
    <property type="match status" value="1"/>
</dbReference>
<dbReference type="Proteomes" id="UP000198900">
    <property type="component" value="Unassembled WGS sequence"/>
</dbReference>
<comment type="cofactor">
    <cofactor evidence="2">
        <name>[4Fe-4S] cluster</name>
        <dbReference type="ChEBI" id="CHEBI:49883"/>
    </cofactor>
</comment>
<dbReference type="SUPFAM" id="SSF55874">
    <property type="entry name" value="ATPase domain of HSP90 chaperone/DNA topoisomerase II/histidine kinase"/>
    <property type="match status" value="1"/>
</dbReference>
<evidence type="ECO:0000313" key="18">
    <source>
        <dbReference type="Proteomes" id="UP000198900"/>
    </source>
</evidence>
<evidence type="ECO:0000256" key="8">
    <source>
        <dbReference type="ARBA" id="ARBA00022679"/>
    </source>
</evidence>
<dbReference type="GO" id="GO:0016020">
    <property type="term" value="C:membrane"/>
    <property type="evidence" value="ECO:0007669"/>
    <property type="project" value="InterPro"/>
</dbReference>
<evidence type="ECO:0000256" key="11">
    <source>
        <dbReference type="ARBA" id="ARBA00023004"/>
    </source>
</evidence>
<proteinExistence type="predicted"/>
<dbReference type="GO" id="GO:0000155">
    <property type="term" value="F:phosphorelay sensor kinase activity"/>
    <property type="evidence" value="ECO:0007669"/>
    <property type="project" value="InterPro"/>
</dbReference>
<dbReference type="PANTHER" id="PTHR24421">
    <property type="entry name" value="NITRATE/NITRITE SENSOR PROTEIN NARX-RELATED"/>
    <property type="match status" value="1"/>
</dbReference>
<comment type="caution">
    <text evidence="17">The sequence shown here is derived from an EMBL/GenBank/DDBJ whole genome shotgun (WGS) entry which is preliminary data.</text>
</comment>
<dbReference type="InterPro" id="IPR005467">
    <property type="entry name" value="His_kinase_dom"/>
</dbReference>
<evidence type="ECO:0000256" key="9">
    <source>
        <dbReference type="ARBA" id="ARBA00022723"/>
    </source>
</evidence>
<dbReference type="InterPro" id="IPR004358">
    <property type="entry name" value="Sig_transdc_His_kin-like_C"/>
</dbReference>
<evidence type="ECO:0000256" key="15">
    <source>
        <dbReference type="ARBA" id="ARBA00030800"/>
    </source>
</evidence>
<evidence type="ECO:0000256" key="5">
    <source>
        <dbReference type="ARBA" id="ARBA00017322"/>
    </source>
</evidence>
<keyword evidence="7" id="KW-0963">Cytoplasm</keyword>
<dbReference type="AlphaFoldDB" id="A0A7Z7BDM6"/>
<gene>
    <name evidence="17" type="ORF">SAMN04487926_11841</name>
</gene>
<dbReference type="GO" id="GO:0046872">
    <property type="term" value="F:metal ion binding"/>
    <property type="evidence" value="ECO:0007669"/>
    <property type="project" value="UniProtKB-KW"/>
</dbReference>
<evidence type="ECO:0000256" key="1">
    <source>
        <dbReference type="ARBA" id="ARBA00000085"/>
    </source>
</evidence>
<keyword evidence="11" id="KW-0408">Iron</keyword>